<keyword evidence="3" id="KW-1133">Transmembrane helix</keyword>
<evidence type="ECO:0000313" key="6">
    <source>
        <dbReference type="Proteomes" id="UP000323521"/>
    </source>
</evidence>
<dbReference type="Gene3D" id="3.40.630.190">
    <property type="entry name" value="LCP protein"/>
    <property type="match status" value="1"/>
</dbReference>
<feature type="region of interest" description="Disordered" evidence="2">
    <location>
        <begin position="314"/>
        <end position="337"/>
    </location>
</feature>
<dbReference type="Proteomes" id="UP000323521">
    <property type="component" value="Chromosome"/>
</dbReference>
<name>A0A3G1KU44_FORW1</name>
<dbReference type="InterPro" id="IPR050922">
    <property type="entry name" value="LytR/CpsA/Psr_CW_biosynth"/>
</dbReference>
<dbReference type="PANTHER" id="PTHR33392:SF6">
    <property type="entry name" value="POLYISOPRENYL-TEICHOIC ACID--PEPTIDOGLYCAN TEICHOIC ACID TRANSFERASE TAGU"/>
    <property type="match status" value="1"/>
</dbReference>
<feature type="transmembrane region" description="Helical" evidence="3">
    <location>
        <begin position="32"/>
        <end position="54"/>
    </location>
</feature>
<accession>A0A3G1KU44</accession>
<evidence type="ECO:0000256" key="1">
    <source>
        <dbReference type="ARBA" id="ARBA00006068"/>
    </source>
</evidence>
<dbReference type="InterPro" id="IPR004474">
    <property type="entry name" value="LytR_CpsA_psr"/>
</dbReference>
<dbReference type="EMBL" id="CP017634">
    <property type="protein sequence ID" value="ATW25966.1"/>
    <property type="molecule type" value="Genomic_DNA"/>
</dbReference>
<evidence type="ECO:0000256" key="3">
    <source>
        <dbReference type="SAM" id="Phobius"/>
    </source>
</evidence>
<proteinExistence type="inferred from homology"/>
<evidence type="ECO:0000313" key="5">
    <source>
        <dbReference type="EMBL" id="ATW25966.1"/>
    </source>
</evidence>
<comment type="similarity">
    <text evidence="1">Belongs to the LytR/CpsA/Psr (LCP) family.</text>
</comment>
<feature type="region of interest" description="Disordered" evidence="2">
    <location>
        <begin position="1"/>
        <end position="22"/>
    </location>
</feature>
<dbReference type="NCBIfam" id="TIGR00350">
    <property type="entry name" value="lytR_cpsA_psr"/>
    <property type="match status" value="1"/>
</dbReference>
<evidence type="ECO:0000259" key="4">
    <source>
        <dbReference type="Pfam" id="PF03816"/>
    </source>
</evidence>
<evidence type="ECO:0000256" key="2">
    <source>
        <dbReference type="SAM" id="MobiDB-lite"/>
    </source>
</evidence>
<feature type="domain" description="Cell envelope-related transcriptional attenuator" evidence="4">
    <location>
        <begin position="97"/>
        <end position="240"/>
    </location>
</feature>
<keyword evidence="6" id="KW-1185">Reference proteome</keyword>
<dbReference type="KEGG" id="fwa:DCMF_15330"/>
<keyword evidence="3" id="KW-0812">Transmembrane</keyword>
<protein>
    <recommendedName>
        <fullName evidence="4">Cell envelope-related transcriptional attenuator domain-containing protein</fullName>
    </recommendedName>
</protein>
<reference evidence="5 6" key="1">
    <citation type="submission" date="2016-10" db="EMBL/GenBank/DDBJ databases">
        <title>Complete Genome Sequence of Peptococcaceae strain DCMF.</title>
        <authorList>
            <person name="Edwards R.J."/>
            <person name="Holland S.I."/>
            <person name="Deshpande N.P."/>
            <person name="Wong Y.K."/>
            <person name="Ertan H."/>
            <person name="Manefield M."/>
            <person name="Russell T.L."/>
            <person name="Lee M.J."/>
        </authorList>
    </citation>
    <scope>NUCLEOTIDE SEQUENCE [LARGE SCALE GENOMIC DNA]</scope>
    <source>
        <strain evidence="5 6">DCMF</strain>
    </source>
</reference>
<dbReference type="AlphaFoldDB" id="A0A3G1KU44"/>
<keyword evidence="3" id="KW-0472">Membrane</keyword>
<dbReference type="Pfam" id="PF03816">
    <property type="entry name" value="LytR_cpsA_psr"/>
    <property type="match status" value="1"/>
</dbReference>
<dbReference type="RefSeq" id="WP_214658635.1">
    <property type="nucleotide sequence ID" value="NZ_CP017634.1"/>
</dbReference>
<dbReference type="PANTHER" id="PTHR33392">
    <property type="entry name" value="POLYISOPRENYL-TEICHOIC ACID--PEPTIDOGLYCAN TEICHOIC ACID TRANSFERASE TAGU"/>
    <property type="match status" value="1"/>
</dbReference>
<sequence length="337" mass="38203">MSDSLEEQFWGNKRTQEDQQAETRAGERNVKFFLALLFCMAFFLWIGFQAAFFFPLETTEARPDQPEGTGAQTGPVKDDKQTILVIGSDRRKNEPARADTIILVFLDAKQKTVRILNIPRDTYVTIADKEIKTKINHAFAYGGMTMAKDTVERFLDIEVDHYVDTDFKGFASLIDALGGITLDVEKRMYTPEEGIDLQPGLQELDGEQALGYVRYRGDGLGDIGRVERQQKFLPILADKVMSLSTLWKIPKLAGIFRDNVETDISLKQLLLLANDFKNLDVSQIDTRMLPGKPEYINGVSYWITDPDEVAQMIDELENGTTPEEAEPEETEETQKEQ</sequence>
<organism evidence="5 6">
    <name type="scientific">Formimonas warabiya</name>
    <dbReference type="NCBI Taxonomy" id="1761012"/>
    <lineage>
        <taxon>Bacteria</taxon>
        <taxon>Bacillati</taxon>
        <taxon>Bacillota</taxon>
        <taxon>Clostridia</taxon>
        <taxon>Eubacteriales</taxon>
        <taxon>Peptococcaceae</taxon>
        <taxon>Candidatus Formimonas</taxon>
    </lineage>
</organism>
<gene>
    <name evidence="5" type="ORF">DCMF_15330</name>
</gene>